<evidence type="ECO:0000313" key="1">
    <source>
        <dbReference type="EMBL" id="KAH6944053.1"/>
    </source>
</evidence>
<protein>
    <submittedName>
        <fullName evidence="1">Uncharacterized protein</fullName>
    </submittedName>
</protein>
<dbReference type="Proteomes" id="UP000821845">
    <property type="component" value="Chromosome 1"/>
</dbReference>
<accession>A0ACB7TAG1</accession>
<keyword evidence="2" id="KW-1185">Reference proteome</keyword>
<name>A0ACB7TAG1_HYAAI</name>
<evidence type="ECO:0000313" key="2">
    <source>
        <dbReference type="Proteomes" id="UP000821845"/>
    </source>
</evidence>
<organism evidence="1 2">
    <name type="scientific">Hyalomma asiaticum</name>
    <name type="common">Tick</name>
    <dbReference type="NCBI Taxonomy" id="266040"/>
    <lineage>
        <taxon>Eukaryota</taxon>
        <taxon>Metazoa</taxon>
        <taxon>Ecdysozoa</taxon>
        <taxon>Arthropoda</taxon>
        <taxon>Chelicerata</taxon>
        <taxon>Arachnida</taxon>
        <taxon>Acari</taxon>
        <taxon>Parasitiformes</taxon>
        <taxon>Ixodida</taxon>
        <taxon>Ixodoidea</taxon>
        <taxon>Ixodidae</taxon>
        <taxon>Hyalomminae</taxon>
        <taxon>Hyalomma</taxon>
    </lineage>
</organism>
<dbReference type="EMBL" id="CM023481">
    <property type="protein sequence ID" value="KAH6944053.1"/>
    <property type="molecule type" value="Genomic_DNA"/>
</dbReference>
<gene>
    <name evidence="1" type="ORF">HPB50_001426</name>
</gene>
<proteinExistence type="predicted"/>
<sequence length="75" mass="8079">MSGPQNDSPDSVKQLEPQLGVPQEVPTSTRYAEDDVVAAAGRNSEPQRFVDGSCQTTVQSADKAVECKLHTDTEM</sequence>
<comment type="caution">
    <text evidence="1">The sequence shown here is derived from an EMBL/GenBank/DDBJ whole genome shotgun (WGS) entry which is preliminary data.</text>
</comment>
<reference evidence="1" key="1">
    <citation type="submission" date="2020-05" db="EMBL/GenBank/DDBJ databases">
        <title>Large-scale comparative analyses of tick genomes elucidate their genetic diversity and vector capacities.</title>
        <authorList>
            <person name="Jia N."/>
            <person name="Wang J."/>
            <person name="Shi W."/>
            <person name="Du L."/>
            <person name="Sun Y."/>
            <person name="Zhan W."/>
            <person name="Jiang J."/>
            <person name="Wang Q."/>
            <person name="Zhang B."/>
            <person name="Ji P."/>
            <person name="Sakyi L.B."/>
            <person name="Cui X."/>
            <person name="Yuan T."/>
            <person name="Jiang B."/>
            <person name="Yang W."/>
            <person name="Lam T.T.-Y."/>
            <person name="Chang Q."/>
            <person name="Ding S."/>
            <person name="Wang X."/>
            <person name="Zhu J."/>
            <person name="Ruan X."/>
            <person name="Zhao L."/>
            <person name="Wei J."/>
            <person name="Que T."/>
            <person name="Du C."/>
            <person name="Cheng J."/>
            <person name="Dai P."/>
            <person name="Han X."/>
            <person name="Huang E."/>
            <person name="Gao Y."/>
            <person name="Liu J."/>
            <person name="Shao H."/>
            <person name="Ye R."/>
            <person name="Li L."/>
            <person name="Wei W."/>
            <person name="Wang X."/>
            <person name="Wang C."/>
            <person name="Yang T."/>
            <person name="Huo Q."/>
            <person name="Li W."/>
            <person name="Guo W."/>
            <person name="Chen H."/>
            <person name="Zhou L."/>
            <person name="Ni X."/>
            <person name="Tian J."/>
            <person name="Zhou Y."/>
            <person name="Sheng Y."/>
            <person name="Liu T."/>
            <person name="Pan Y."/>
            <person name="Xia L."/>
            <person name="Li J."/>
            <person name="Zhao F."/>
            <person name="Cao W."/>
        </authorList>
    </citation>
    <scope>NUCLEOTIDE SEQUENCE</scope>
    <source>
        <strain evidence="1">Hyas-2018</strain>
    </source>
</reference>